<dbReference type="InterPro" id="IPR024507">
    <property type="entry name" value="AtzH-like"/>
</dbReference>
<comment type="caution">
    <text evidence="1">The sequence shown here is derived from an EMBL/GenBank/DDBJ whole genome shotgun (WGS) entry which is preliminary data.</text>
</comment>
<keyword evidence="2" id="KW-1185">Reference proteome</keyword>
<dbReference type="Gene3D" id="3.10.450.50">
    <property type="match status" value="1"/>
</dbReference>
<evidence type="ECO:0000313" key="1">
    <source>
        <dbReference type="EMBL" id="MBB4011579.1"/>
    </source>
</evidence>
<dbReference type="EMBL" id="JACIET010000001">
    <property type="protein sequence ID" value="MBB4011579.1"/>
    <property type="molecule type" value="Genomic_DNA"/>
</dbReference>
<dbReference type="RefSeq" id="WP_183632285.1">
    <property type="nucleotide sequence ID" value="NZ_BAABLE010000011.1"/>
</dbReference>
<dbReference type="AlphaFoldDB" id="A0A840BJ17"/>
<dbReference type="InterPro" id="IPR032710">
    <property type="entry name" value="NTF2-like_dom_sf"/>
</dbReference>
<organism evidence="1 2">
    <name type="scientific">Niveibacterium umoris</name>
    <dbReference type="NCBI Taxonomy" id="1193620"/>
    <lineage>
        <taxon>Bacteria</taxon>
        <taxon>Pseudomonadati</taxon>
        <taxon>Pseudomonadota</taxon>
        <taxon>Betaproteobacteria</taxon>
        <taxon>Rhodocyclales</taxon>
        <taxon>Rhodocyclaceae</taxon>
        <taxon>Niveibacterium</taxon>
    </lineage>
</organism>
<evidence type="ECO:0000313" key="2">
    <source>
        <dbReference type="Proteomes" id="UP000561045"/>
    </source>
</evidence>
<accession>A0A840BJ17</accession>
<sequence>MPIPSDQINIPAIRNELTAIAERYEVALVGNDRLALDRFFMPGENTLRFGLADEQYGYDAVVAFRASLPLQSPPRRIVRCEVSTYGTDLGTVNLVFRYTDREGGGRQSQTWVRSDLPEHGGWRIVAAHVSLKNESQA</sequence>
<dbReference type="SUPFAM" id="SSF54427">
    <property type="entry name" value="NTF2-like"/>
    <property type="match status" value="1"/>
</dbReference>
<name>A0A840BJ17_9RHOO</name>
<reference evidence="1 2" key="1">
    <citation type="submission" date="2020-08" db="EMBL/GenBank/DDBJ databases">
        <title>Genomic Encyclopedia of Type Strains, Phase IV (KMG-IV): sequencing the most valuable type-strain genomes for metagenomic binning, comparative biology and taxonomic classification.</title>
        <authorList>
            <person name="Goeker M."/>
        </authorList>
    </citation>
    <scope>NUCLEOTIDE SEQUENCE [LARGE SCALE GENOMIC DNA]</scope>
    <source>
        <strain evidence="1 2">DSM 106739</strain>
    </source>
</reference>
<dbReference type="Proteomes" id="UP000561045">
    <property type="component" value="Unassembled WGS sequence"/>
</dbReference>
<evidence type="ECO:0008006" key="3">
    <source>
        <dbReference type="Google" id="ProtNLM"/>
    </source>
</evidence>
<gene>
    <name evidence="1" type="ORF">GGR36_000887</name>
</gene>
<proteinExistence type="predicted"/>
<dbReference type="Pfam" id="PF11533">
    <property type="entry name" value="AtzH-like"/>
    <property type="match status" value="1"/>
</dbReference>
<protein>
    <recommendedName>
        <fullName evidence="3">DUF4440 domain-containing protein</fullName>
    </recommendedName>
</protein>